<name>A0A0X3VA80_9ACTN</name>
<keyword evidence="2" id="KW-1185">Reference proteome</keyword>
<accession>A0A0X3VA80</accession>
<dbReference type="EMBL" id="LLZH01000013">
    <property type="protein sequence ID" value="KUL41598.1"/>
    <property type="molecule type" value="Genomic_DNA"/>
</dbReference>
<gene>
    <name evidence="1" type="ORF">ADL15_03560</name>
</gene>
<proteinExistence type="predicted"/>
<sequence>MGTDEGSDTLSNVELIVTALSAGAAAGLTDTASTAVKDGYAALKRTLWPWVRGDARQALETDVIDGEVLEAELVASGADVDEQVLAAAQHLLQVVDPANATKYRIQITDAKGVQVGDHNTQTNTF</sequence>
<comment type="caution">
    <text evidence="1">The sequence shown here is derived from an EMBL/GenBank/DDBJ whole genome shotgun (WGS) entry which is preliminary data.</text>
</comment>
<evidence type="ECO:0000313" key="1">
    <source>
        <dbReference type="EMBL" id="KUL41598.1"/>
    </source>
</evidence>
<dbReference type="Proteomes" id="UP000053244">
    <property type="component" value="Unassembled WGS sequence"/>
</dbReference>
<protein>
    <submittedName>
        <fullName evidence="1">Uncharacterized protein</fullName>
    </submittedName>
</protein>
<evidence type="ECO:0000313" key="2">
    <source>
        <dbReference type="Proteomes" id="UP000053244"/>
    </source>
</evidence>
<reference evidence="1 2" key="1">
    <citation type="submission" date="2015-10" db="EMBL/GenBank/DDBJ databases">
        <authorList>
            <person name="Gilbert D.G."/>
        </authorList>
    </citation>
    <scope>NUCLEOTIDE SEQUENCE [LARGE SCALE GENOMIC DNA]</scope>
    <source>
        <strain evidence="1 2">NRRL B-16712</strain>
    </source>
</reference>
<dbReference type="AlphaFoldDB" id="A0A0X3VA80"/>
<organism evidence="1 2">
    <name type="scientific">Actinoplanes awajinensis subsp. mycoplanecinus</name>
    <dbReference type="NCBI Taxonomy" id="135947"/>
    <lineage>
        <taxon>Bacteria</taxon>
        <taxon>Bacillati</taxon>
        <taxon>Actinomycetota</taxon>
        <taxon>Actinomycetes</taxon>
        <taxon>Micromonosporales</taxon>
        <taxon>Micromonosporaceae</taxon>
        <taxon>Actinoplanes</taxon>
    </lineage>
</organism>